<name>A0A918UF06_9ACTN</name>
<reference evidence="2" key="1">
    <citation type="journal article" date="2014" name="Int. J. Syst. Evol. Microbiol.">
        <title>Complete genome sequence of Corynebacterium casei LMG S-19264T (=DSM 44701T), isolated from a smear-ripened cheese.</title>
        <authorList>
            <consortium name="US DOE Joint Genome Institute (JGI-PGF)"/>
            <person name="Walter F."/>
            <person name="Albersmeier A."/>
            <person name="Kalinowski J."/>
            <person name="Ruckert C."/>
        </authorList>
    </citation>
    <scope>NUCLEOTIDE SEQUENCE</scope>
    <source>
        <strain evidence="2">JCM 4815</strain>
    </source>
</reference>
<keyword evidence="3" id="KW-1185">Reference proteome</keyword>
<evidence type="ECO:0000313" key="3">
    <source>
        <dbReference type="Proteomes" id="UP000622166"/>
    </source>
</evidence>
<comment type="caution">
    <text evidence="2">The sequence shown here is derived from an EMBL/GenBank/DDBJ whole genome shotgun (WGS) entry which is preliminary data.</text>
</comment>
<protein>
    <submittedName>
        <fullName evidence="2">Uncharacterized protein</fullName>
    </submittedName>
</protein>
<feature type="compositionally biased region" description="Pro residues" evidence="1">
    <location>
        <begin position="309"/>
        <end position="319"/>
    </location>
</feature>
<dbReference type="Proteomes" id="UP000622166">
    <property type="component" value="Unassembled WGS sequence"/>
</dbReference>
<organism evidence="2 3">
    <name type="scientific">Streptomyces poonensis</name>
    <dbReference type="NCBI Taxonomy" id="68255"/>
    <lineage>
        <taxon>Bacteria</taxon>
        <taxon>Bacillati</taxon>
        <taxon>Actinomycetota</taxon>
        <taxon>Actinomycetes</taxon>
        <taxon>Kitasatosporales</taxon>
        <taxon>Streptomycetaceae</taxon>
        <taxon>Streptomyces</taxon>
    </lineage>
</organism>
<feature type="region of interest" description="Disordered" evidence="1">
    <location>
        <begin position="207"/>
        <end position="319"/>
    </location>
</feature>
<feature type="compositionally biased region" description="Pro residues" evidence="1">
    <location>
        <begin position="261"/>
        <end position="278"/>
    </location>
</feature>
<evidence type="ECO:0000256" key="1">
    <source>
        <dbReference type="SAM" id="MobiDB-lite"/>
    </source>
</evidence>
<evidence type="ECO:0000313" key="2">
    <source>
        <dbReference type="EMBL" id="GGY99198.1"/>
    </source>
</evidence>
<sequence>MGLADAAAQTVTAAVGGTVRGRPGDGRGALPDAALGLVLHLERRALAAVAAVDVRVLPRVRAVARGFVPAGVADLVEEHIALWSARGAAERLRAREELRGTARAVTRALTAAVLAEVDVDAVADRVDVERIARRVDVDAVLARVDLVTYTERVLGKLDLVAYTEAVLEELELGRIVRDTGGSIAGETLDAFRRQNVRADRLVQRLTDRVLRRGGPGGDALAPRVPVPQTSVPRPSVPQMSVPPVSVPPASAPPSESLASIPPAPPASAPPAPVPPTPVPSLSAPTASAPPTSPPSASVPWKEVDVPATAPTPPPTGPRP</sequence>
<gene>
    <name evidence="2" type="ORF">GCM10010365_17360</name>
</gene>
<dbReference type="AlphaFoldDB" id="A0A918UF06"/>
<reference evidence="2" key="2">
    <citation type="submission" date="2020-09" db="EMBL/GenBank/DDBJ databases">
        <authorList>
            <person name="Sun Q."/>
            <person name="Ohkuma M."/>
        </authorList>
    </citation>
    <scope>NUCLEOTIDE SEQUENCE</scope>
    <source>
        <strain evidence="2">JCM 4815</strain>
    </source>
</reference>
<dbReference type="EMBL" id="BMVW01000002">
    <property type="protein sequence ID" value="GGY99198.1"/>
    <property type="molecule type" value="Genomic_DNA"/>
</dbReference>
<proteinExistence type="predicted"/>
<feature type="compositionally biased region" description="Low complexity" evidence="1">
    <location>
        <begin position="230"/>
        <end position="243"/>
    </location>
</feature>
<feature type="compositionally biased region" description="Low complexity" evidence="1">
    <location>
        <begin position="279"/>
        <end position="299"/>
    </location>
</feature>
<accession>A0A918UF06</accession>